<dbReference type="EMBL" id="JGDM01000028">
    <property type="protein sequence ID" value="EXZ45268.1"/>
    <property type="molecule type" value="Genomic_DNA"/>
</dbReference>
<comment type="caution">
    <text evidence="1">The sequence shown here is derived from an EMBL/GenBank/DDBJ whole genome shotgun (WGS) entry which is preliminary data.</text>
</comment>
<evidence type="ECO:0000313" key="1">
    <source>
        <dbReference type="EMBL" id="EXZ45268.1"/>
    </source>
</evidence>
<protein>
    <submittedName>
        <fullName evidence="1">Uncharacterized protein</fullName>
    </submittedName>
</protein>
<sequence length="45" mass="5489">MTQIHLCEMCKYCTHSPNLFQPYYWCSWYGKEVRIPINKCDKKSD</sequence>
<organism evidence="1 2">
    <name type="scientific">Bacteroides fragilis str. 2-F-2 #4</name>
    <dbReference type="NCBI Taxonomy" id="1339280"/>
    <lineage>
        <taxon>Bacteria</taxon>
        <taxon>Pseudomonadati</taxon>
        <taxon>Bacteroidota</taxon>
        <taxon>Bacteroidia</taxon>
        <taxon>Bacteroidales</taxon>
        <taxon>Bacteroidaceae</taxon>
        <taxon>Bacteroides</taxon>
    </lineage>
</organism>
<name>A0A015YLV2_BACFG</name>
<dbReference type="Proteomes" id="UP000022272">
    <property type="component" value="Unassembled WGS sequence"/>
</dbReference>
<dbReference type="AlphaFoldDB" id="A0A015YLV2"/>
<accession>A0A015YLV2</accession>
<gene>
    <name evidence="1" type="ORF">M076_1479</name>
</gene>
<reference evidence="1 2" key="1">
    <citation type="submission" date="2014-02" db="EMBL/GenBank/DDBJ databases">
        <authorList>
            <person name="Sears C."/>
            <person name="Carroll K."/>
            <person name="Sack B.R."/>
            <person name="Qadri F."/>
            <person name="Myers L.L."/>
            <person name="Chung G.-T."/>
            <person name="Escheverria P."/>
            <person name="Fraser C.M."/>
            <person name="Sadzewicz L."/>
            <person name="Shefchek K.A."/>
            <person name="Tallon L."/>
            <person name="Das S.P."/>
            <person name="Daugherty S."/>
            <person name="Mongodin E.F."/>
        </authorList>
    </citation>
    <scope>NUCLEOTIDE SEQUENCE [LARGE SCALE GENOMIC DNA]</scope>
    <source>
        <strain evidence="1 2">2-F-2 #4</strain>
    </source>
</reference>
<proteinExistence type="predicted"/>
<evidence type="ECO:0000313" key="2">
    <source>
        <dbReference type="Proteomes" id="UP000022272"/>
    </source>
</evidence>